<dbReference type="EMBL" id="JBHRTL010000004">
    <property type="protein sequence ID" value="MFC3154219.1"/>
    <property type="molecule type" value="Genomic_DNA"/>
</dbReference>
<dbReference type="Proteomes" id="UP001595548">
    <property type="component" value="Unassembled WGS sequence"/>
</dbReference>
<gene>
    <name evidence="2" type="ORF">ACFOEB_03320</name>
</gene>
<evidence type="ECO:0008006" key="4">
    <source>
        <dbReference type="Google" id="ProtNLM"/>
    </source>
</evidence>
<evidence type="ECO:0000313" key="3">
    <source>
        <dbReference type="Proteomes" id="UP001595548"/>
    </source>
</evidence>
<feature type="chain" id="PRO_5045809174" description="DUF1585 domain-containing protein" evidence="1">
    <location>
        <begin position="28"/>
        <end position="405"/>
    </location>
</feature>
<keyword evidence="3" id="KW-1185">Reference proteome</keyword>
<proteinExistence type="predicted"/>
<name>A0ABV7HK15_9GAMM</name>
<protein>
    <recommendedName>
        <fullName evidence="4">DUF1585 domain-containing protein</fullName>
    </recommendedName>
</protein>
<comment type="caution">
    <text evidence="2">The sequence shown here is derived from an EMBL/GenBank/DDBJ whole genome shotgun (WGS) entry which is preliminary data.</text>
</comment>
<accession>A0ABV7HK15</accession>
<evidence type="ECO:0000256" key="1">
    <source>
        <dbReference type="SAM" id="SignalP"/>
    </source>
</evidence>
<evidence type="ECO:0000313" key="2">
    <source>
        <dbReference type="EMBL" id="MFC3154219.1"/>
    </source>
</evidence>
<feature type="signal peptide" evidence="1">
    <location>
        <begin position="1"/>
        <end position="27"/>
    </location>
</feature>
<sequence length="405" mass="43477">MSLCSPSNLRLSVIALGLSLLAATAAAGPREQALTIHSRIAGVPPSTAVLAQMSELISSGDTAQAVRIAMDNDGFYRATLKTWVTPWTNRDMTAFAPLNDYTATVMGLVRDEADFRELLTADVLYTGADDLGLPAYSSNDNAHYQALQDSDAELGSSLVRRTQSQLTGVPAEATAGVMTSRGAAKAFFVAGTNRAMLRFTLLNHLCRDLEQVHDVTRTPDRIRQDVSRSPGGDSRVFLNNCVGCHAGMDPLAQAFAYYDYEYNAESDPDAERGAIHYNAEGETDPASGDRTEAKYHINASTFAPGYITPNDNWLNYWREGPNAILAWDPTLAGSGSGAKSLGRELANSGAFASCQVEKVFTKVCLRKPGNAADRALLSNATSAFAASGYNLKQVFIDTADYCKGE</sequence>
<keyword evidence="1" id="KW-0732">Signal</keyword>
<dbReference type="RefSeq" id="WP_382414361.1">
    <property type="nucleotide sequence ID" value="NZ_AP031500.1"/>
</dbReference>
<reference evidence="3" key="1">
    <citation type="journal article" date="2019" name="Int. J. Syst. Evol. Microbiol.">
        <title>The Global Catalogue of Microorganisms (GCM) 10K type strain sequencing project: providing services to taxonomists for standard genome sequencing and annotation.</title>
        <authorList>
            <consortium name="The Broad Institute Genomics Platform"/>
            <consortium name="The Broad Institute Genome Sequencing Center for Infectious Disease"/>
            <person name="Wu L."/>
            <person name="Ma J."/>
        </authorList>
    </citation>
    <scope>NUCLEOTIDE SEQUENCE [LARGE SCALE GENOMIC DNA]</scope>
    <source>
        <strain evidence="3">KCTC 52141</strain>
    </source>
</reference>
<organism evidence="2 3">
    <name type="scientific">Gilvimarinus japonicus</name>
    <dbReference type="NCBI Taxonomy" id="1796469"/>
    <lineage>
        <taxon>Bacteria</taxon>
        <taxon>Pseudomonadati</taxon>
        <taxon>Pseudomonadota</taxon>
        <taxon>Gammaproteobacteria</taxon>
        <taxon>Cellvibrionales</taxon>
        <taxon>Cellvibrionaceae</taxon>
        <taxon>Gilvimarinus</taxon>
    </lineage>
</organism>